<feature type="domain" description="DUF6593" evidence="1">
    <location>
        <begin position="17"/>
        <end position="183"/>
    </location>
</feature>
<dbReference type="OrthoDB" id="3360976at2759"/>
<dbReference type="Pfam" id="PF20236">
    <property type="entry name" value="DUF6593"/>
    <property type="match status" value="1"/>
</dbReference>
<dbReference type="Proteomes" id="UP000292957">
    <property type="component" value="Unassembled WGS sequence"/>
</dbReference>
<name>A0A4Q9MAS4_9APHY</name>
<proteinExistence type="predicted"/>
<evidence type="ECO:0000259" key="1">
    <source>
        <dbReference type="Pfam" id="PF20236"/>
    </source>
</evidence>
<accession>A0A4Q9MAS4</accession>
<protein>
    <recommendedName>
        <fullName evidence="1">DUF6593 domain-containing protein</fullName>
    </recommendedName>
</protein>
<sequence>MRHPKCLAGLNVTFLNDSPFSSAVIDSKSGKLLYSISTQTGDTARNTTVSNSQGEVVATREQSWWPGGRGYDNVKVHGQRCTLEHWLPRRKRAWAFTASVWILPEPNGDVYHWQSLGEAFKLLTRSTSTVHGQLVNPRTNEILAQSHPTHPCGGTKLSLDVSHGVLHMLDTIIFSFVVLEGSRIAPVCTESKRRGEGARSSRIDKYSHRRALSESNGVERVGTLDADTGVTTRTIRVSSV</sequence>
<organism evidence="2">
    <name type="scientific">Dichomitus squalens</name>
    <dbReference type="NCBI Taxonomy" id="114155"/>
    <lineage>
        <taxon>Eukaryota</taxon>
        <taxon>Fungi</taxon>
        <taxon>Dikarya</taxon>
        <taxon>Basidiomycota</taxon>
        <taxon>Agaricomycotina</taxon>
        <taxon>Agaricomycetes</taxon>
        <taxon>Polyporales</taxon>
        <taxon>Polyporaceae</taxon>
        <taxon>Dichomitus</taxon>
    </lineage>
</organism>
<dbReference type="AlphaFoldDB" id="A0A4Q9MAS4"/>
<dbReference type="EMBL" id="ML143502">
    <property type="protein sequence ID" value="TBU23547.1"/>
    <property type="molecule type" value="Genomic_DNA"/>
</dbReference>
<evidence type="ECO:0000313" key="2">
    <source>
        <dbReference type="EMBL" id="TBU23547.1"/>
    </source>
</evidence>
<gene>
    <name evidence="2" type="ORF">BD311DRAFT_703726</name>
</gene>
<reference evidence="2" key="1">
    <citation type="submission" date="2019-01" db="EMBL/GenBank/DDBJ databases">
        <title>Draft genome sequences of three monokaryotic isolates of the white-rot basidiomycete fungus Dichomitus squalens.</title>
        <authorList>
            <consortium name="DOE Joint Genome Institute"/>
            <person name="Lopez S.C."/>
            <person name="Andreopoulos B."/>
            <person name="Pangilinan J."/>
            <person name="Lipzen A."/>
            <person name="Riley R."/>
            <person name="Ahrendt S."/>
            <person name="Ng V."/>
            <person name="Barry K."/>
            <person name="Daum C."/>
            <person name="Grigoriev I.V."/>
            <person name="Hilden K.S."/>
            <person name="Makela M.R."/>
            <person name="de Vries R.P."/>
        </authorList>
    </citation>
    <scope>NUCLEOTIDE SEQUENCE [LARGE SCALE GENOMIC DNA]</scope>
    <source>
        <strain evidence="2">OM18370.1</strain>
    </source>
</reference>
<dbReference type="InterPro" id="IPR046528">
    <property type="entry name" value="DUF6593"/>
</dbReference>